<proteinExistence type="predicted"/>
<dbReference type="EMBL" id="NBTY01000193">
    <property type="protein sequence ID" value="OTP67677.1"/>
    <property type="molecule type" value="Genomic_DNA"/>
</dbReference>
<organism evidence="1 2">
    <name type="scientific">Caballeronia sordidicola</name>
    <name type="common">Burkholderia sordidicola</name>
    <dbReference type="NCBI Taxonomy" id="196367"/>
    <lineage>
        <taxon>Bacteria</taxon>
        <taxon>Pseudomonadati</taxon>
        <taxon>Pseudomonadota</taxon>
        <taxon>Betaproteobacteria</taxon>
        <taxon>Burkholderiales</taxon>
        <taxon>Burkholderiaceae</taxon>
        <taxon>Caballeronia</taxon>
    </lineage>
</organism>
<name>A0A242M8T2_CABSO</name>
<evidence type="ECO:0000313" key="1">
    <source>
        <dbReference type="EMBL" id="OTP67677.1"/>
    </source>
</evidence>
<protein>
    <submittedName>
        <fullName evidence="1">Uncharacterized protein</fullName>
    </submittedName>
</protein>
<reference evidence="1 2" key="1">
    <citation type="submission" date="2017-03" db="EMBL/GenBank/DDBJ databases">
        <title>Genome analysis of strain PAMC 26510.</title>
        <authorList>
            <person name="Oh H.-M."/>
            <person name="Yang J.-A."/>
        </authorList>
    </citation>
    <scope>NUCLEOTIDE SEQUENCE [LARGE SCALE GENOMIC DNA]</scope>
    <source>
        <strain evidence="1 2">PAMC 26510</strain>
    </source>
</reference>
<dbReference type="Proteomes" id="UP000194546">
    <property type="component" value="Unassembled WGS sequence"/>
</dbReference>
<sequence>MSDSAMTSRSRSISRGSREAGAVDIVNVLLAAGQINAVQWKLMSALPVTATGVICLSAQFAS</sequence>
<dbReference type="AlphaFoldDB" id="A0A242M8T2"/>
<gene>
    <name evidence="1" type="ORF">PAMC26510_30430</name>
</gene>
<comment type="caution">
    <text evidence="1">The sequence shown here is derived from an EMBL/GenBank/DDBJ whole genome shotgun (WGS) entry which is preliminary data.</text>
</comment>
<evidence type="ECO:0000313" key="2">
    <source>
        <dbReference type="Proteomes" id="UP000194546"/>
    </source>
</evidence>
<accession>A0A242M8T2</accession>